<name>A0A9W9YI26_9CNID</name>
<feature type="domain" description="Fibronectin type-III" evidence="4">
    <location>
        <begin position="162"/>
        <end position="252"/>
    </location>
</feature>
<feature type="domain" description="EGF-like" evidence="3">
    <location>
        <begin position="250"/>
        <end position="286"/>
    </location>
</feature>
<evidence type="ECO:0000313" key="7">
    <source>
        <dbReference type="Proteomes" id="UP001163046"/>
    </source>
</evidence>
<dbReference type="InterPro" id="IPR050713">
    <property type="entry name" value="RTP_Phos/Ushers"/>
</dbReference>
<dbReference type="Proteomes" id="UP001163046">
    <property type="component" value="Unassembled WGS sequence"/>
</dbReference>
<dbReference type="PANTHER" id="PTHR46957">
    <property type="entry name" value="CYTOKINE RECEPTOR"/>
    <property type="match status" value="1"/>
</dbReference>
<keyword evidence="1" id="KW-1015">Disulfide bond</keyword>
<keyword evidence="2" id="KW-1133">Transmembrane helix</keyword>
<dbReference type="PROSITE" id="PS50948">
    <property type="entry name" value="PAN"/>
    <property type="match status" value="1"/>
</dbReference>
<dbReference type="InterPro" id="IPR013783">
    <property type="entry name" value="Ig-like_fold"/>
</dbReference>
<gene>
    <name evidence="6" type="ORF">OS493_036787</name>
</gene>
<evidence type="ECO:0000259" key="4">
    <source>
        <dbReference type="PROSITE" id="PS50853"/>
    </source>
</evidence>
<dbReference type="GO" id="GO:0043235">
    <property type="term" value="C:receptor complex"/>
    <property type="evidence" value="ECO:0007669"/>
    <property type="project" value="TreeGrafter"/>
</dbReference>
<evidence type="ECO:0000259" key="3">
    <source>
        <dbReference type="PROSITE" id="PS50026"/>
    </source>
</evidence>
<dbReference type="SMART" id="SM00060">
    <property type="entry name" value="FN3"/>
    <property type="match status" value="2"/>
</dbReference>
<feature type="disulfide bond" evidence="1">
    <location>
        <begin position="276"/>
        <end position="285"/>
    </location>
</feature>
<dbReference type="CDD" id="cd00063">
    <property type="entry name" value="FN3"/>
    <property type="match status" value="1"/>
</dbReference>
<sequence length="407" mass="44903">MAVVNLYYVVVILIGAILFCFPLRISGLIQPPTGVTVRAVDGSDFVIISWNYQPDAKYYRIFFRSLKSMQGNSSSPPDEVGPMSVYCLPDNTTCSYCVSNINRTVSCNTLDSKYQAPLLRSELDFEELVSVTVEACSDIFPDACEHQSEWKNYTIPPGAPSAVRNVRARPLSSKTVEVTWSAPNQTRGTIVLYSVLYNTANSKEMGEVFKHVTKGIITGLTAKTTYKIWVTASTADREGGRSDLTTVETYEDECVSSPCQYNGKCNVDGTSYKCVCSGPWEGISCENPKGFAFDKNKCIDAKGDNKPSLHVNVTLEFCVAKCRESSSCKSFGYGLGYGSRGTLVNSLHLQGLGQCKIQTMDTKHNQLKSCYYDYYEKKAPVSAGSQVSSPNMVLFGTFSLLIFTQKW</sequence>
<dbReference type="Pfam" id="PF00041">
    <property type="entry name" value="fn3"/>
    <property type="match status" value="1"/>
</dbReference>
<dbReference type="PROSITE" id="PS00022">
    <property type="entry name" value="EGF_1"/>
    <property type="match status" value="1"/>
</dbReference>
<keyword evidence="1" id="KW-0245">EGF-like domain</keyword>
<comment type="caution">
    <text evidence="6">The sequence shown here is derived from an EMBL/GenBank/DDBJ whole genome shotgun (WGS) entry which is preliminary data.</text>
</comment>
<evidence type="ECO:0000259" key="5">
    <source>
        <dbReference type="PROSITE" id="PS50948"/>
    </source>
</evidence>
<dbReference type="InterPro" id="IPR036116">
    <property type="entry name" value="FN3_sf"/>
</dbReference>
<dbReference type="PROSITE" id="PS01186">
    <property type="entry name" value="EGF_2"/>
    <property type="match status" value="1"/>
</dbReference>
<evidence type="ECO:0000313" key="6">
    <source>
        <dbReference type="EMBL" id="KAJ7351097.1"/>
    </source>
</evidence>
<dbReference type="SUPFAM" id="SSF49265">
    <property type="entry name" value="Fibronectin type III"/>
    <property type="match status" value="1"/>
</dbReference>
<keyword evidence="2" id="KW-0472">Membrane</keyword>
<dbReference type="SUPFAM" id="SSF57196">
    <property type="entry name" value="EGF/Laminin"/>
    <property type="match status" value="1"/>
</dbReference>
<dbReference type="PROSITE" id="PS50853">
    <property type="entry name" value="FN3"/>
    <property type="match status" value="1"/>
</dbReference>
<reference evidence="6" key="1">
    <citation type="submission" date="2023-01" db="EMBL/GenBank/DDBJ databases">
        <title>Genome assembly of the deep-sea coral Lophelia pertusa.</title>
        <authorList>
            <person name="Herrera S."/>
            <person name="Cordes E."/>
        </authorList>
    </citation>
    <scope>NUCLEOTIDE SEQUENCE</scope>
    <source>
        <strain evidence="6">USNM1676648</strain>
        <tissue evidence="6">Polyp</tissue>
    </source>
</reference>
<keyword evidence="2" id="KW-0812">Transmembrane</keyword>
<dbReference type="Gene3D" id="2.10.25.10">
    <property type="entry name" value="Laminin"/>
    <property type="match status" value="1"/>
</dbReference>
<protein>
    <submittedName>
        <fullName evidence="6">Uncharacterized protein</fullName>
    </submittedName>
</protein>
<dbReference type="AlphaFoldDB" id="A0A9W9YI26"/>
<dbReference type="SMART" id="SM00181">
    <property type="entry name" value="EGF"/>
    <property type="match status" value="1"/>
</dbReference>
<dbReference type="InterPro" id="IPR003961">
    <property type="entry name" value="FN3_dom"/>
</dbReference>
<dbReference type="PROSITE" id="PS50026">
    <property type="entry name" value="EGF_3"/>
    <property type="match status" value="1"/>
</dbReference>
<evidence type="ECO:0000256" key="2">
    <source>
        <dbReference type="SAM" id="Phobius"/>
    </source>
</evidence>
<comment type="caution">
    <text evidence="1">Lacks conserved residue(s) required for the propagation of feature annotation.</text>
</comment>
<proteinExistence type="predicted"/>
<dbReference type="PANTHER" id="PTHR46957:SF1">
    <property type="entry name" value="PHOSPHATIDYLINOSITOL PHOSPHATASE PTPRQ"/>
    <property type="match status" value="1"/>
</dbReference>
<dbReference type="OrthoDB" id="6418794at2759"/>
<dbReference type="Gene3D" id="2.60.40.10">
    <property type="entry name" value="Immunoglobulins"/>
    <property type="match status" value="1"/>
</dbReference>
<feature type="domain" description="Apple" evidence="5">
    <location>
        <begin position="285"/>
        <end position="379"/>
    </location>
</feature>
<accession>A0A9W9YI26</accession>
<organism evidence="6 7">
    <name type="scientific">Desmophyllum pertusum</name>
    <dbReference type="NCBI Taxonomy" id="174260"/>
    <lineage>
        <taxon>Eukaryota</taxon>
        <taxon>Metazoa</taxon>
        <taxon>Cnidaria</taxon>
        <taxon>Anthozoa</taxon>
        <taxon>Hexacorallia</taxon>
        <taxon>Scleractinia</taxon>
        <taxon>Caryophylliina</taxon>
        <taxon>Caryophylliidae</taxon>
        <taxon>Desmophyllum</taxon>
    </lineage>
</organism>
<evidence type="ECO:0000256" key="1">
    <source>
        <dbReference type="PROSITE-ProRule" id="PRU00076"/>
    </source>
</evidence>
<feature type="transmembrane region" description="Helical" evidence="2">
    <location>
        <begin position="6"/>
        <end position="23"/>
    </location>
</feature>
<dbReference type="InterPro" id="IPR003609">
    <property type="entry name" value="Pan_app"/>
</dbReference>
<dbReference type="InterPro" id="IPR000742">
    <property type="entry name" value="EGF"/>
</dbReference>
<dbReference type="EMBL" id="MU827365">
    <property type="protein sequence ID" value="KAJ7351097.1"/>
    <property type="molecule type" value="Genomic_DNA"/>
</dbReference>
<dbReference type="CDD" id="cd00054">
    <property type="entry name" value="EGF_CA"/>
    <property type="match status" value="1"/>
</dbReference>
<keyword evidence="7" id="KW-1185">Reference proteome</keyword>